<evidence type="ECO:0000256" key="17">
    <source>
        <dbReference type="HAMAP-Rule" id="MF_01006"/>
    </source>
</evidence>
<evidence type="ECO:0000256" key="8">
    <source>
        <dbReference type="ARBA" id="ARBA00022960"/>
    </source>
</evidence>
<dbReference type="PANTHER" id="PTHR30622">
    <property type="entry name" value="UNDECAPRENYL-DIPHOSPHATASE"/>
    <property type="match status" value="1"/>
</dbReference>
<dbReference type="GO" id="GO:0005886">
    <property type="term" value="C:plasma membrane"/>
    <property type="evidence" value="ECO:0007669"/>
    <property type="project" value="UniProtKB-SubCell"/>
</dbReference>
<feature type="transmembrane region" description="Helical" evidence="17">
    <location>
        <begin position="160"/>
        <end position="187"/>
    </location>
</feature>
<comment type="miscellaneous">
    <text evidence="17">Bacitracin is thought to be involved in the inhibition of peptidoglycan synthesis by sequestering undecaprenyl diphosphate, thereby reducing the pool of lipid carrier available.</text>
</comment>
<dbReference type="EC" id="3.6.1.27" evidence="3 17"/>
<comment type="subcellular location">
    <subcellularLocation>
        <location evidence="1 17">Cell membrane</location>
        <topology evidence="1 17">Multi-pass membrane protein</topology>
    </subcellularLocation>
</comment>
<protein>
    <recommendedName>
        <fullName evidence="4 17">Undecaprenyl-diphosphatase</fullName>
        <ecNumber evidence="3 17">3.6.1.27</ecNumber>
    </recommendedName>
    <alternativeName>
        <fullName evidence="15 17">Bacitracin resistance protein</fullName>
    </alternativeName>
    <alternativeName>
        <fullName evidence="14 17">Undecaprenyl pyrophosphate phosphatase</fullName>
    </alternativeName>
</protein>
<dbReference type="AlphaFoldDB" id="A0A1G8JQ62"/>
<keyword evidence="6 17" id="KW-0812">Transmembrane</keyword>
<evidence type="ECO:0000256" key="14">
    <source>
        <dbReference type="ARBA" id="ARBA00032707"/>
    </source>
</evidence>
<dbReference type="InterPro" id="IPR003824">
    <property type="entry name" value="UppP"/>
</dbReference>
<accession>A0A1G8JQ62</accession>
<feature type="transmembrane region" description="Helical" evidence="17">
    <location>
        <begin position="91"/>
        <end position="109"/>
    </location>
</feature>
<evidence type="ECO:0000256" key="13">
    <source>
        <dbReference type="ARBA" id="ARBA00023316"/>
    </source>
</evidence>
<dbReference type="NCBIfam" id="NF001390">
    <property type="entry name" value="PRK00281.1-4"/>
    <property type="match status" value="1"/>
</dbReference>
<keyword evidence="10 17" id="KW-1133">Transmembrane helix</keyword>
<dbReference type="EMBL" id="PNHE01000016">
    <property type="protein sequence ID" value="PMC58358.1"/>
    <property type="molecule type" value="Genomic_DNA"/>
</dbReference>
<dbReference type="RefSeq" id="WP_092084308.1">
    <property type="nucleotide sequence ID" value="NZ_FNEL01000006.1"/>
</dbReference>
<dbReference type="Pfam" id="PF02673">
    <property type="entry name" value="BacA"/>
    <property type="match status" value="1"/>
</dbReference>
<evidence type="ECO:0000256" key="9">
    <source>
        <dbReference type="ARBA" id="ARBA00022984"/>
    </source>
</evidence>
<evidence type="ECO:0000256" key="10">
    <source>
        <dbReference type="ARBA" id="ARBA00022989"/>
    </source>
</evidence>
<evidence type="ECO:0000256" key="2">
    <source>
        <dbReference type="ARBA" id="ARBA00010621"/>
    </source>
</evidence>
<dbReference type="GO" id="GO:0008360">
    <property type="term" value="P:regulation of cell shape"/>
    <property type="evidence" value="ECO:0007669"/>
    <property type="project" value="UniProtKB-KW"/>
</dbReference>
<comment type="caution">
    <text evidence="18">The sequence shown here is derived from an EMBL/GenBank/DDBJ whole genome shotgun (WGS) entry which is preliminary data.</text>
</comment>
<dbReference type="NCBIfam" id="TIGR00753">
    <property type="entry name" value="undec_PP_bacA"/>
    <property type="match status" value="1"/>
</dbReference>
<comment type="catalytic activity">
    <reaction evidence="16 17">
        <text>di-trans,octa-cis-undecaprenyl diphosphate + H2O = di-trans,octa-cis-undecaprenyl phosphate + phosphate + H(+)</text>
        <dbReference type="Rhea" id="RHEA:28094"/>
        <dbReference type="ChEBI" id="CHEBI:15377"/>
        <dbReference type="ChEBI" id="CHEBI:15378"/>
        <dbReference type="ChEBI" id="CHEBI:43474"/>
        <dbReference type="ChEBI" id="CHEBI:58405"/>
        <dbReference type="ChEBI" id="CHEBI:60392"/>
        <dbReference type="EC" id="3.6.1.27"/>
    </reaction>
</comment>
<name>A0A1G8JQ62_9LACT</name>
<dbReference type="Proteomes" id="UP000235682">
    <property type="component" value="Unassembled WGS sequence"/>
</dbReference>
<keyword evidence="8 17" id="KW-0133">Cell shape</keyword>
<evidence type="ECO:0000256" key="7">
    <source>
        <dbReference type="ARBA" id="ARBA00022801"/>
    </source>
</evidence>
<gene>
    <name evidence="17" type="primary">uppP</name>
    <name evidence="18" type="ORF">CJ205_04725</name>
</gene>
<evidence type="ECO:0000313" key="18">
    <source>
        <dbReference type="EMBL" id="PMC58358.1"/>
    </source>
</evidence>
<keyword evidence="11 17" id="KW-0472">Membrane</keyword>
<feature type="transmembrane region" description="Helical" evidence="17">
    <location>
        <begin position="121"/>
        <end position="139"/>
    </location>
</feature>
<dbReference type="HAMAP" id="MF_01006">
    <property type="entry name" value="Undec_diphosphatase"/>
    <property type="match status" value="1"/>
</dbReference>
<feature type="transmembrane region" description="Helical" evidence="17">
    <location>
        <begin position="49"/>
        <end position="70"/>
    </location>
</feature>
<keyword evidence="12 17" id="KW-0046">Antibiotic resistance</keyword>
<comment type="similarity">
    <text evidence="2 17">Belongs to the UppP family.</text>
</comment>
<comment type="function">
    <text evidence="17">Catalyzes the dephosphorylation of undecaprenyl diphosphate (UPP). Confers resistance to bacitracin.</text>
</comment>
<evidence type="ECO:0000256" key="11">
    <source>
        <dbReference type="ARBA" id="ARBA00023136"/>
    </source>
</evidence>
<evidence type="ECO:0000256" key="3">
    <source>
        <dbReference type="ARBA" id="ARBA00012374"/>
    </source>
</evidence>
<reference evidence="18 19" key="1">
    <citation type="submission" date="2017-09" db="EMBL/GenBank/DDBJ databases">
        <title>Bacterial strain isolated from the female urinary microbiota.</title>
        <authorList>
            <person name="Thomas-White K."/>
            <person name="Kumar N."/>
            <person name="Forster S."/>
            <person name="Putonti C."/>
            <person name="Lawley T."/>
            <person name="Wolfe A.J."/>
        </authorList>
    </citation>
    <scope>NUCLEOTIDE SEQUENCE [LARGE SCALE GENOMIC DNA]</scope>
    <source>
        <strain evidence="18 19">UMB0852</strain>
    </source>
</reference>
<keyword evidence="13 17" id="KW-0961">Cell wall biogenesis/degradation</keyword>
<evidence type="ECO:0000256" key="4">
    <source>
        <dbReference type="ARBA" id="ARBA00021581"/>
    </source>
</evidence>
<dbReference type="PANTHER" id="PTHR30622:SF3">
    <property type="entry name" value="UNDECAPRENYL-DIPHOSPHATASE"/>
    <property type="match status" value="1"/>
</dbReference>
<dbReference type="GO" id="GO:0050380">
    <property type="term" value="F:undecaprenyl-diphosphatase activity"/>
    <property type="evidence" value="ECO:0007669"/>
    <property type="project" value="UniProtKB-UniRule"/>
</dbReference>
<evidence type="ECO:0000256" key="12">
    <source>
        <dbReference type="ARBA" id="ARBA00023251"/>
    </source>
</evidence>
<dbReference type="GO" id="GO:0046677">
    <property type="term" value="P:response to antibiotic"/>
    <property type="evidence" value="ECO:0007669"/>
    <property type="project" value="UniProtKB-UniRule"/>
</dbReference>
<feature type="transmembrane region" description="Helical" evidence="17">
    <location>
        <begin position="7"/>
        <end position="29"/>
    </location>
</feature>
<evidence type="ECO:0000256" key="1">
    <source>
        <dbReference type="ARBA" id="ARBA00004651"/>
    </source>
</evidence>
<feature type="transmembrane region" description="Helical" evidence="17">
    <location>
        <begin position="193"/>
        <end position="215"/>
    </location>
</feature>
<feature type="transmembrane region" description="Helical" evidence="17">
    <location>
        <begin position="261"/>
        <end position="278"/>
    </location>
</feature>
<sequence length="282" mass="31877">MEQLFDIVEMIKIIILSIIQGITEWLPVSSTGHLLLFDNLVPLNLRPEFINMFMVLVQLASIIAVIIVFFNKLNPLDPNKTAKERQDTWVLWLKVAVASVPAALFGLALDDLIESKLSTPFVIALTLIIYGILFIWVESKESGNHARKIKSFKDLKFRHAFYMGLFQALALIPGTSRSGATIIGGLLMGASRFIAAEFSFFMSIPVMFGASLLKLVKFGFDFTVPEIFYLITGMLVSFIVSVLAIKFLLDYIKRHDFKIFGYYRIGLGILVILYFYILNPLF</sequence>
<dbReference type="GO" id="GO:0009252">
    <property type="term" value="P:peptidoglycan biosynthetic process"/>
    <property type="evidence" value="ECO:0007669"/>
    <property type="project" value="UniProtKB-KW"/>
</dbReference>
<evidence type="ECO:0000256" key="5">
    <source>
        <dbReference type="ARBA" id="ARBA00022475"/>
    </source>
</evidence>
<dbReference type="STRING" id="84521.SAMN04487994_100615"/>
<dbReference type="GO" id="GO:0071555">
    <property type="term" value="P:cell wall organization"/>
    <property type="evidence" value="ECO:0007669"/>
    <property type="project" value="UniProtKB-KW"/>
</dbReference>
<feature type="transmembrane region" description="Helical" evidence="17">
    <location>
        <begin position="227"/>
        <end position="249"/>
    </location>
</feature>
<dbReference type="OrthoDB" id="9808289at2"/>
<evidence type="ECO:0000256" key="6">
    <source>
        <dbReference type="ARBA" id="ARBA00022692"/>
    </source>
</evidence>
<dbReference type="NCBIfam" id="NF001391">
    <property type="entry name" value="PRK00281.1-5"/>
    <property type="match status" value="1"/>
</dbReference>
<keyword evidence="19" id="KW-1185">Reference proteome</keyword>
<proteinExistence type="inferred from homology"/>
<organism evidence="18 19">
    <name type="scientific">Dolosicoccus paucivorans</name>
    <dbReference type="NCBI Taxonomy" id="84521"/>
    <lineage>
        <taxon>Bacteria</taxon>
        <taxon>Bacillati</taxon>
        <taxon>Bacillota</taxon>
        <taxon>Bacilli</taxon>
        <taxon>Lactobacillales</taxon>
        <taxon>Aerococcaceae</taxon>
        <taxon>Dolosicoccus</taxon>
    </lineage>
</organism>
<evidence type="ECO:0000313" key="19">
    <source>
        <dbReference type="Proteomes" id="UP000235682"/>
    </source>
</evidence>
<keyword evidence="7 17" id="KW-0378">Hydrolase</keyword>
<keyword evidence="5 17" id="KW-1003">Cell membrane</keyword>
<evidence type="ECO:0000256" key="16">
    <source>
        <dbReference type="ARBA" id="ARBA00047594"/>
    </source>
</evidence>
<evidence type="ECO:0000256" key="15">
    <source>
        <dbReference type="ARBA" id="ARBA00032932"/>
    </source>
</evidence>
<keyword evidence="9 17" id="KW-0573">Peptidoglycan synthesis</keyword>